<organism evidence="1 2">
    <name type="scientific">Synaphobranchus kaupii</name>
    <name type="common">Kaup's arrowtooth eel</name>
    <dbReference type="NCBI Taxonomy" id="118154"/>
    <lineage>
        <taxon>Eukaryota</taxon>
        <taxon>Metazoa</taxon>
        <taxon>Chordata</taxon>
        <taxon>Craniata</taxon>
        <taxon>Vertebrata</taxon>
        <taxon>Euteleostomi</taxon>
        <taxon>Actinopterygii</taxon>
        <taxon>Neopterygii</taxon>
        <taxon>Teleostei</taxon>
        <taxon>Anguilliformes</taxon>
        <taxon>Synaphobranchidae</taxon>
        <taxon>Synaphobranchus</taxon>
    </lineage>
</organism>
<keyword evidence="2" id="KW-1185">Reference proteome</keyword>
<dbReference type="AlphaFoldDB" id="A0A9Q1F0Z2"/>
<gene>
    <name evidence="1" type="ORF">SKAU_G00273440</name>
</gene>
<evidence type="ECO:0000313" key="1">
    <source>
        <dbReference type="EMBL" id="KAJ8348755.1"/>
    </source>
</evidence>
<protein>
    <submittedName>
        <fullName evidence="1">Uncharacterized protein</fullName>
    </submittedName>
</protein>
<reference evidence="1" key="1">
    <citation type="journal article" date="2023" name="Science">
        <title>Genome structures resolve the early diversification of teleost fishes.</title>
        <authorList>
            <person name="Parey E."/>
            <person name="Louis A."/>
            <person name="Montfort J."/>
            <person name="Bouchez O."/>
            <person name="Roques C."/>
            <person name="Iampietro C."/>
            <person name="Lluch J."/>
            <person name="Castinel A."/>
            <person name="Donnadieu C."/>
            <person name="Desvignes T."/>
            <person name="Floi Bucao C."/>
            <person name="Jouanno E."/>
            <person name="Wen M."/>
            <person name="Mejri S."/>
            <person name="Dirks R."/>
            <person name="Jansen H."/>
            <person name="Henkel C."/>
            <person name="Chen W.J."/>
            <person name="Zahm M."/>
            <person name="Cabau C."/>
            <person name="Klopp C."/>
            <person name="Thompson A.W."/>
            <person name="Robinson-Rechavi M."/>
            <person name="Braasch I."/>
            <person name="Lecointre G."/>
            <person name="Bobe J."/>
            <person name="Postlethwait J.H."/>
            <person name="Berthelot C."/>
            <person name="Roest Crollius H."/>
            <person name="Guiguen Y."/>
        </authorList>
    </citation>
    <scope>NUCLEOTIDE SEQUENCE</scope>
    <source>
        <strain evidence="1">WJC10195</strain>
    </source>
</reference>
<sequence length="105" mass="11638">MGMMLCGGLMCRMIRNCGQQEKRTSCCTFVPANDADGGEIDQAMKTIGQTPTTRTDLGRRRLVELGSGRGMEDDDPSCRRVIGRSTWIAPDLQLLRCTPDKRTDI</sequence>
<evidence type="ECO:0000313" key="2">
    <source>
        <dbReference type="Proteomes" id="UP001152622"/>
    </source>
</evidence>
<accession>A0A9Q1F0Z2</accession>
<name>A0A9Q1F0Z2_SYNKA</name>
<dbReference type="Proteomes" id="UP001152622">
    <property type="component" value="Chromosome 10"/>
</dbReference>
<proteinExistence type="predicted"/>
<comment type="caution">
    <text evidence="1">The sequence shown here is derived from an EMBL/GenBank/DDBJ whole genome shotgun (WGS) entry which is preliminary data.</text>
</comment>
<dbReference type="EMBL" id="JAINUF010000010">
    <property type="protein sequence ID" value="KAJ8348755.1"/>
    <property type="molecule type" value="Genomic_DNA"/>
</dbReference>